<dbReference type="EMBL" id="ML976013">
    <property type="protein sequence ID" value="KAF1944958.1"/>
    <property type="molecule type" value="Genomic_DNA"/>
</dbReference>
<dbReference type="Proteomes" id="UP000800038">
    <property type="component" value="Unassembled WGS sequence"/>
</dbReference>
<keyword evidence="3" id="KW-1185">Reference proteome</keyword>
<accession>A0A6A5SYK8</accession>
<proteinExistence type="predicted"/>
<dbReference type="PANTHER" id="PTHR39596:SF2">
    <property type="entry name" value="HET DOMAIN PROTEIN (AFU_ORTHOLOGUE AFUA_1G17550)-RELATED"/>
    <property type="match status" value="1"/>
</dbReference>
<dbReference type="PANTHER" id="PTHR39596">
    <property type="match status" value="1"/>
</dbReference>
<feature type="compositionally biased region" description="Low complexity" evidence="1">
    <location>
        <begin position="393"/>
        <end position="413"/>
    </location>
</feature>
<name>A0A6A5SYK8_9PLEO</name>
<organism evidence="2 3">
    <name type="scientific">Clathrospora elynae</name>
    <dbReference type="NCBI Taxonomy" id="706981"/>
    <lineage>
        <taxon>Eukaryota</taxon>
        <taxon>Fungi</taxon>
        <taxon>Dikarya</taxon>
        <taxon>Ascomycota</taxon>
        <taxon>Pezizomycotina</taxon>
        <taxon>Dothideomycetes</taxon>
        <taxon>Pleosporomycetidae</taxon>
        <taxon>Pleosporales</taxon>
        <taxon>Diademaceae</taxon>
        <taxon>Clathrospora</taxon>
    </lineage>
</organism>
<dbReference type="AlphaFoldDB" id="A0A6A5SYK8"/>
<gene>
    <name evidence="2" type="ORF">EJ02DRAFT_73238</name>
</gene>
<sequence length="420" mass="46604">MKNYNTAHTPSCSATCKPLAVDYAAIVSIIREGGVPLVSIHIDPASDQLTPLFHLRVSPRLPSSRYTVLSHVWFDGLGNPSANVLPYCQVQRLYAQLSSLPRDHESGVTCIGPLEVDWSRQSFELHPKRQPPVYWMDTLCIPVGDAEKTLRTTAINQMASIYAAAVQELVFDAELLKCNASVITANETLARVACSAWMTRSWTLQEGVLATERVFQLHDRAIDPVHEWCLHGVRDPYRARAHMNIFPDLDDAAGWAVYKELYNNFCDTLHQDWKSGFRRDPPTPAAYKASGGALVSIGGFRGSQAVGRFHRLSAAQGLSKRGKSGLDEKDHLQLGNEHRVKHLVDTWNELYIVSSKHDFTESFDGPQRFPTKTYFLLSVTSRAQEIGLKKAPPRSSDTAATASSSDQTSTRTAGKCCCRC</sequence>
<feature type="region of interest" description="Disordered" evidence="1">
    <location>
        <begin position="386"/>
        <end position="413"/>
    </location>
</feature>
<evidence type="ECO:0000313" key="2">
    <source>
        <dbReference type="EMBL" id="KAF1944958.1"/>
    </source>
</evidence>
<reference evidence="2" key="1">
    <citation type="journal article" date="2020" name="Stud. Mycol.">
        <title>101 Dothideomycetes genomes: a test case for predicting lifestyles and emergence of pathogens.</title>
        <authorList>
            <person name="Haridas S."/>
            <person name="Albert R."/>
            <person name="Binder M."/>
            <person name="Bloem J."/>
            <person name="Labutti K."/>
            <person name="Salamov A."/>
            <person name="Andreopoulos B."/>
            <person name="Baker S."/>
            <person name="Barry K."/>
            <person name="Bills G."/>
            <person name="Bluhm B."/>
            <person name="Cannon C."/>
            <person name="Castanera R."/>
            <person name="Culley D."/>
            <person name="Daum C."/>
            <person name="Ezra D."/>
            <person name="Gonzalez J."/>
            <person name="Henrissat B."/>
            <person name="Kuo A."/>
            <person name="Liang C."/>
            <person name="Lipzen A."/>
            <person name="Lutzoni F."/>
            <person name="Magnuson J."/>
            <person name="Mondo S."/>
            <person name="Nolan M."/>
            <person name="Ohm R."/>
            <person name="Pangilinan J."/>
            <person name="Park H.-J."/>
            <person name="Ramirez L."/>
            <person name="Alfaro M."/>
            <person name="Sun H."/>
            <person name="Tritt A."/>
            <person name="Yoshinaga Y."/>
            <person name="Zwiers L.-H."/>
            <person name="Turgeon B."/>
            <person name="Goodwin S."/>
            <person name="Spatafora J."/>
            <person name="Crous P."/>
            <person name="Grigoriev I."/>
        </authorList>
    </citation>
    <scope>NUCLEOTIDE SEQUENCE</scope>
    <source>
        <strain evidence="2">CBS 161.51</strain>
    </source>
</reference>
<dbReference type="OrthoDB" id="2426273at2759"/>
<evidence type="ECO:0000256" key="1">
    <source>
        <dbReference type="SAM" id="MobiDB-lite"/>
    </source>
</evidence>
<protein>
    <recommendedName>
        <fullName evidence="4">Heterokaryon incompatibility domain-containing protein</fullName>
    </recommendedName>
</protein>
<evidence type="ECO:0000313" key="3">
    <source>
        <dbReference type="Proteomes" id="UP000800038"/>
    </source>
</evidence>
<evidence type="ECO:0008006" key="4">
    <source>
        <dbReference type="Google" id="ProtNLM"/>
    </source>
</evidence>